<keyword evidence="4 7" id="KW-0812">Transmembrane</keyword>
<dbReference type="AlphaFoldDB" id="A0A931H7F8"/>
<evidence type="ECO:0000313" key="9">
    <source>
        <dbReference type="EMBL" id="MBG9390074.1"/>
    </source>
</evidence>
<dbReference type="GO" id="GO:0009242">
    <property type="term" value="P:colanic acid biosynthetic process"/>
    <property type="evidence" value="ECO:0007669"/>
    <property type="project" value="TreeGrafter"/>
</dbReference>
<gene>
    <name evidence="9" type="ORF">I5803_18745</name>
</gene>
<comment type="caution">
    <text evidence="9">The sequence shown here is derived from an EMBL/GenBank/DDBJ whole genome shotgun (WGS) entry which is preliminary data.</text>
</comment>
<dbReference type="RefSeq" id="WP_196987834.1">
    <property type="nucleotide sequence ID" value="NZ_JADWYS010000001.1"/>
</dbReference>
<dbReference type="PANTHER" id="PTHR30576">
    <property type="entry name" value="COLANIC BIOSYNTHESIS UDP-GLUCOSE LIPID CARRIER TRANSFERASE"/>
    <property type="match status" value="1"/>
</dbReference>
<dbReference type="SUPFAM" id="SSF51735">
    <property type="entry name" value="NAD(P)-binding Rossmann-fold domains"/>
    <property type="match status" value="1"/>
</dbReference>
<feature type="transmembrane region" description="Helical" evidence="7">
    <location>
        <begin position="117"/>
        <end position="135"/>
    </location>
</feature>
<evidence type="ECO:0000259" key="8">
    <source>
        <dbReference type="Pfam" id="PF02397"/>
    </source>
</evidence>
<dbReference type="GO" id="GO:0016020">
    <property type="term" value="C:membrane"/>
    <property type="evidence" value="ECO:0007669"/>
    <property type="project" value="UniProtKB-SubCell"/>
</dbReference>
<dbReference type="Pfam" id="PF13727">
    <property type="entry name" value="CoA_binding_3"/>
    <property type="match status" value="1"/>
</dbReference>
<comment type="subcellular location">
    <subcellularLocation>
        <location evidence="1">Membrane</location>
        <topology evidence="1">Multi-pass membrane protein</topology>
    </subcellularLocation>
</comment>
<dbReference type="GO" id="GO:0089702">
    <property type="term" value="F:undecaprenyl-phosphate glucose phosphotransferase activity"/>
    <property type="evidence" value="ECO:0007669"/>
    <property type="project" value="UniProtKB-EC"/>
</dbReference>
<feature type="transmembrane region" description="Helical" evidence="7">
    <location>
        <begin position="84"/>
        <end position="105"/>
    </location>
</feature>
<dbReference type="Pfam" id="PF02397">
    <property type="entry name" value="Bac_transf"/>
    <property type="match status" value="1"/>
</dbReference>
<sequence>MHEADRILPRHALRAVPQIPALGQNQFLAALEAVLEPLVTVLSLWFLVWQIEGSISPMWLTVSILAFALAFPGRSLLKQRADRVFISILLGWLWTAGLLLAMGYVTGHINDFSTEIILNWLWFAPVSQLVVHWGLRKAAPHLVRMQGPALRAVVVGLNEQGGVLADRLKGAGDTGIELMGFFDDRTPDRLHGSERHRLLGRVSDLAGYVKAHRIHLIYLSLPMASQPRIKELLDQLKDTTASVYFVPDMFVTDLIQGRTDSVVGLPVISVCETPFRGPAGVLKRASDIVLGSIILVLISPILLAVAVAVKLSSPGPVIFRQRRYGLDGEEIVVYKFRSMTVTEDGGTIVQARKGDARVTRVGAILRKTSLDELPQFVNVLQGRMSIVGPRPHAVAHNEQYRQLIKSYMVRHKVRPGVTGWAQVNGFRGETDSLEKMEGRVRCDLDYLRNWSLRLDLYIIFKTVKLVFKDSGAY</sequence>
<dbReference type="Gene3D" id="3.40.50.720">
    <property type="entry name" value="NAD(P)-binding Rossmann-like Domain"/>
    <property type="match status" value="1"/>
</dbReference>
<evidence type="ECO:0000313" key="10">
    <source>
        <dbReference type="Proteomes" id="UP000651050"/>
    </source>
</evidence>
<accession>A0A931H7F8</accession>
<evidence type="ECO:0000256" key="4">
    <source>
        <dbReference type="ARBA" id="ARBA00022692"/>
    </source>
</evidence>
<evidence type="ECO:0000256" key="2">
    <source>
        <dbReference type="ARBA" id="ARBA00006464"/>
    </source>
</evidence>
<protein>
    <submittedName>
        <fullName evidence="9">Undecaprenyl-phosphate glucose phosphotransferase</fullName>
        <ecNumber evidence="9">2.7.8.31</ecNumber>
    </submittedName>
</protein>
<dbReference type="InterPro" id="IPR036291">
    <property type="entry name" value="NAD(P)-bd_dom_sf"/>
</dbReference>
<keyword evidence="10" id="KW-1185">Reference proteome</keyword>
<dbReference type="EC" id="2.7.8.31" evidence="9"/>
<dbReference type="InterPro" id="IPR017473">
    <property type="entry name" value="Undecaprenyl-P_gluc_Ptfrase"/>
</dbReference>
<proteinExistence type="inferred from homology"/>
<keyword evidence="5 7" id="KW-1133">Transmembrane helix</keyword>
<evidence type="ECO:0000256" key="6">
    <source>
        <dbReference type="ARBA" id="ARBA00023136"/>
    </source>
</evidence>
<evidence type="ECO:0000256" key="1">
    <source>
        <dbReference type="ARBA" id="ARBA00004141"/>
    </source>
</evidence>
<dbReference type="Proteomes" id="UP000651050">
    <property type="component" value="Unassembled WGS sequence"/>
</dbReference>
<reference evidence="9" key="1">
    <citation type="submission" date="2020-11" db="EMBL/GenBank/DDBJ databases">
        <title>Bacterial whole genome sequence for Caenimonas sp. DR4.4.</title>
        <authorList>
            <person name="Le V."/>
            <person name="Ko S.-R."/>
            <person name="Ahn C.-Y."/>
            <person name="Oh H.-M."/>
        </authorList>
    </citation>
    <scope>NUCLEOTIDE SEQUENCE</scope>
    <source>
        <strain evidence="9">DR4.4</strain>
    </source>
</reference>
<keyword evidence="3 9" id="KW-0808">Transferase</keyword>
<name>A0A931H7F8_9BURK</name>
<evidence type="ECO:0000256" key="3">
    <source>
        <dbReference type="ARBA" id="ARBA00022679"/>
    </source>
</evidence>
<dbReference type="InterPro" id="IPR003362">
    <property type="entry name" value="Bact_transf"/>
</dbReference>
<evidence type="ECO:0000256" key="5">
    <source>
        <dbReference type="ARBA" id="ARBA00022989"/>
    </source>
</evidence>
<dbReference type="NCBIfam" id="TIGR03023">
    <property type="entry name" value="WcaJ_sugtrans"/>
    <property type="match status" value="1"/>
</dbReference>
<dbReference type="NCBIfam" id="TIGR03025">
    <property type="entry name" value="EPS_sugtrans"/>
    <property type="match status" value="1"/>
</dbReference>
<feature type="transmembrane region" description="Helical" evidence="7">
    <location>
        <begin position="27"/>
        <end position="48"/>
    </location>
</feature>
<feature type="transmembrane region" description="Helical" evidence="7">
    <location>
        <begin position="54"/>
        <end position="72"/>
    </location>
</feature>
<evidence type="ECO:0000256" key="7">
    <source>
        <dbReference type="SAM" id="Phobius"/>
    </source>
</evidence>
<dbReference type="PANTHER" id="PTHR30576:SF21">
    <property type="entry name" value="UDP-GLUCOSE:UNDECAPRENYL-PHOSPHATE GLUCOSE-1-PHOSPHATE TRANSFERASE"/>
    <property type="match status" value="1"/>
</dbReference>
<organism evidence="9 10">
    <name type="scientific">Caenimonas aquaedulcis</name>
    <dbReference type="NCBI Taxonomy" id="2793270"/>
    <lineage>
        <taxon>Bacteria</taxon>
        <taxon>Pseudomonadati</taxon>
        <taxon>Pseudomonadota</taxon>
        <taxon>Betaproteobacteria</taxon>
        <taxon>Burkholderiales</taxon>
        <taxon>Comamonadaceae</taxon>
        <taxon>Caenimonas</taxon>
    </lineage>
</organism>
<dbReference type="InterPro" id="IPR017475">
    <property type="entry name" value="EPS_sugar_tfrase"/>
</dbReference>
<dbReference type="EMBL" id="JADWYS010000001">
    <property type="protein sequence ID" value="MBG9390074.1"/>
    <property type="molecule type" value="Genomic_DNA"/>
</dbReference>
<feature type="transmembrane region" description="Helical" evidence="7">
    <location>
        <begin position="288"/>
        <end position="309"/>
    </location>
</feature>
<comment type="similarity">
    <text evidence="2">Belongs to the bacterial sugar transferase family.</text>
</comment>
<keyword evidence="6 7" id="KW-0472">Membrane</keyword>
<feature type="domain" description="Bacterial sugar transferase" evidence="8">
    <location>
        <begin position="283"/>
        <end position="468"/>
    </location>
</feature>